<keyword evidence="2" id="KW-0238">DNA-binding</keyword>
<reference evidence="5" key="1">
    <citation type="submission" date="2012-10" db="EMBL/GenBank/DDBJ databases">
        <authorList>
            <person name="Sandrine L."/>
        </authorList>
    </citation>
    <scope>NUCLEOTIDE SEQUENCE</scope>
</reference>
<name>S0DGJ8_9ZZZZ</name>
<accession>S0DGJ8</accession>
<dbReference type="PANTHER" id="PTHR44688:SF16">
    <property type="entry name" value="DNA-BINDING TRANSCRIPTIONAL ACTIVATOR DEVR_DOSR"/>
    <property type="match status" value="1"/>
</dbReference>
<dbReference type="AlphaFoldDB" id="S0DGJ8"/>
<dbReference type="GO" id="GO:0006355">
    <property type="term" value="P:regulation of DNA-templated transcription"/>
    <property type="evidence" value="ECO:0007669"/>
    <property type="project" value="InterPro"/>
</dbReference>
<dbReference type="PROSITE" id="PS50043">
    <property type="entry name" value="HTH_LUXR_2"/>
    <property type="match status" value="1"/>
</dbReference>
<feature type="domain" description="HTH luxR-type" evidence="4">
    <location>
        <begin position="131"/>
        <end position="196"/>
    </location>
</feature>
<dbReference type="Gene3D" id="1.10.10.10">
    <property type="entry name" value="Winged helix-like DNA-binding domain superfamily/Winged helix DNA-binding domain"/>
    <property type="match status" value="1"/>
</dbReference>
<dbReference type="SMART" id="SM00421">
    <property type="entry name" value="HTH_LUXR"/>
    <property type="match status" value="1"/>
</dbReference>
<evidence type="ECO:0000256" key="1">
    <source>
        <dbReference type="ARBA" id="ARBA00023015"/>
    </source>
</evidence>
<dbReference type="InterPro" id="IPR036388">
    <property type="entry name" value="WH-like_DNA-bd_sf"/>
</dbReference>
<organism evidence="5">
    <name type="scientific">termite gut metagenome</name>
    <dbReference type="NCBI Taxonomy" id="433724"/>
    <lineage>
        <taxon>unclassified sequences</taxon>
        <taxon>metagenomes</taxon>
        <taxon>organismal metagenomes</taxon>
    </lineage>
</organism>
<evidence type="ECO:0000256" key="2">
    <source>
        <dbReference type="ARBA" id="ARBA00023125"/>
    </source>
</evidence>
<dbReference type="Pfam" id="PF00196">
    <property type="entry name" value="GerE"/>
    <property type="match status" value="1"/>
</dbReference>
<dbReference type="PRINTS" id="PR00038">
    <property type="entry name" value="HTHLUXR"/>
</dbReference>
<dbReference type="GO" id="GO:0003677">
    <property type="term" value="F:DNA binding"/>
    <property type="evidence" value="ECO:0007669"/>
    <property type="project" value="UniProtKB-KW"/>
</dbReference>
<evidence type="ECO:0000256" key="3">
    <source>
        <dbReference type="ARBA" id="ARBA00023163"/>
    </source>
</evidence>
<dbReference type="CDD" id="cd06170">
    <property type="entry name" value="LuxR_C_like"/>
    <property type="match status" value="1"/>
</dbReference>
<dbReference type="PANTHER" id="PTHR44688">
    <property type="entry name" value="DNA-BINDING TRANSCRIPTIONAL ACTIVATOR DEVR_DOSR"/>
    <property type="match status" value="1"/>
</dbReference>
<sequence length="197" mass="22141">MKKVLIKESDIVYHWALQIFVIDHFRQRNDEAIIFLDNAGKAGMEDADIIIYGFRPGEILTCIPEFKTTKAVVVMGIYTQDRPEAHLLPSCFQSMTLIHRSGSVEEYQSILSKASKPPPCSARSAARKGCVGCLHKELSHQQRQVFVEIGKGKSAEQIASELAITVKTVLSHKHLAMRKFNLNSDQQLLQFLSLSNE</sequence>
<dbReference type="SUPFAM" id="SSF46894">
    <property type="entry name" value="C-terminal effector domain of the bipartite response regulators"/>
    <property type="match status" value="1"/>
</dbReference>
<reference evidence="5" key="2">
    <citation type="journal article" date="2013" name="Biotechnol. Biofuels">
        <title>Mining for hemicellulases in the fungus-growing termite Pseudacanthotermes militaris using functional metagenomics.</title>
        <authorList>
            <person name="Bastien G."/>
            <person name="Arnal G."/>
            <person name="Bozonnet S."/>
            <person name="Laguerre S."/>
            <person name="Ferreira F."/>
            <person name="Faure R."/>
            <person name="Henrissat B."/>
            <person name="Lefevre F."/>
            <person name="Robe P."/>
            <person name="Bouchez O."/>
            <person name="Noirot C."/>
            <person name="Dumon C."/>
            <person name="O'Donohue M."/>
        </authorList>
    </citation>
    <scope>NUCLEOTIDE SEQUENCE</scope>
</reference>
<protein>
    <recommendedName>
        <fullName evidence="4">HTH luxR-type domain-containing protein</fullName>
    </recommendedName>
</protein>
<evidence type="ECO:0000259" key="4">
    <source>
        <dbReference type="PROSITE" id="PS50043"/>
    </source>
</evidence>
<gene>
    <name evidence="5" type="ORF">BN138_704</name>
</gene>
<dbReference type="InterPro" id="IPR016032">
    <property type="entry name" value="Sig_transdc_resp-reg_C-effctor"/>
</dbReference>
<keyword evidence="3" id="KW-0804">Transcription</keyword>
<proteinExistence type="predicted"/>
<keyword evidence="1" id="KW-0805">Transcription regulation</keyword>
<dbReference type="EMBL" id="HF548308">
    <property type="protein sequence ID" value="CCO21516.1"/>
    <property type="molecule type" value="Genomic_DNA"/>
</dbReference>
<evidence type="ECO:0000313" key="5">
    <source>
        <dbReference type="EMBL" id="CCO21516.1"/>
    </source>
</evidence>
<dbReference type="InterPro" id="IPR000792">
    <property type="entry name" value="Tscrpt_reg_LuxR_C"/>
</dbReference>